<accession>A0AB39S1B4</accession>
<dbReference type="EMBL" id="CP163440">
    <property type="protein sequence ID" value="XDQ60038.1"/>
    <property type="molecule type" value="Genomic_DNA"/>
</dbReference>
<evidence type="ECO:0000313" key="2">
    <source>
        <dbReference type="EMBL" id="XDQ60038.1"/>
    </source>
</evidence>
<proteinExistence type="predicted"/>
<dbReference type="PANTHER" id="PTHR21310">
    <property type="entry name" value="AMINOGLYCOSIDE PHOSPHOTRANSFERASE-RELATED-RELATED"/>
    <property type="match status" value="1"/>
</dbReference>
<dbReference type="CDD" id="cd05155">
    <property type="entry name" value="APH_ChoK_like_1"/>
    <property type="match status" value="1"/>
</dbReference>
<keyword evidence="2" id="KW-0808">Transferase</keyword>
<dbReference type="Pfam" id="PF01636">
    <property type="entry name" value="APH"/>
    <property type="match status" value="1"/>
</dbReference>
<sequence>MPASPMHADEARIDDSLVRRLLAAQFPVWADLPLKRVESSGTVNAVYRLGDDLAVRLPRIPAGAGDVEKEGEWLPRLAPLLPFAVPEILAIGAPGEGYPWSWGVLRWLDGELPVPGRLADAQALAVDLGRFVAALRQVDMPGGPPAYRGGPLTAVDAETRSAIAELHGVIDTSAATAAWEAALAAPRWTGPPVWVHSDLMPMNLLTHQGRLGAVLDFATLGTGDPAGDLIPAWNLLPAEARPAFRNAVGANDTDDAMWARGRGWALSMALTQLPYYRTTNPVIAANAEHVIGEVLADL</sequence>
<feature type="domain" description="Aminoglycoside phosphotransferase" evidence="1">
    <location>
        <begin position="39"/>
        <end position="264"/>
    </location>
</feature>
<name>A0AB39S1B4_9ACTN</name>
<dbReference type="EC" id="2.7.-.-" evidence="2"/>
<protein>
    <submittedName>
        <fullName evidence="2">Aminoglycoside phosphotransferase family protein</fullName>
        <ecNumber evidence="2">2.7.-.-</ecNumber>
    </submittedName>
</protein>
<dbReference type="InterPro" id="IPR002575">
    <property type="entry name" value="Aminoglycoside_PTrfase"/>
</dbReference>
<dbReference type="SUPFAM" id="SSF56112">
    <property type="entry name" value="Protein kinase-like (PK-like)"/>
    <property type="match status" value="1"/>
</dbReference>
<reference evidence="2" key="1">
    <citation type="submission" date="2024-07" db="EMBL/GenBank/DDBJ databases">
        <authorList>
            <person name="Yu S.T."/>
        </authorList>
    </citation>
    <scope>NUCLEOTIDE SEQUENCE</scope>
    <source>
        <strain evidence="2">R35</strain>
    </source>
</reference>
<dbReference type="InterPro" id="IPR011009">
    <property type="entry name" value="Kinase-like_dom_sf"/>
</dbReference>
<gene>
    <name evidence="2" type="ORF">AB5J50_04330</name>
</gene>
<organism evidence="2">
    <name type="scientific">Streptomyces sp. R35</name>
    <dbReference type="NCBI Taxonomy" id="3238630"/>
    <lineage>
        <taxon>Bacteria</taxon>
        <taxon>Bacillati</taxon>
        <taxon>Actinomycetota</taxon>
        <taxon>Actinomycetes</taxon>
        <taxon>Kitasatosporales</taxon>
        <taxon>Streptomycetaceae</taxon>
        <taxon>Streptomyces</taxon>
    </lineage>
</organism>
<dbReference type="InterPro" id="IPR051678">
    <property type="entry name" value="AGP_Transferase"/>
</dbReference>
<dbReference type="Gene3D" id="3.90.1200.10">
    <property type="match status" value="1"/>
</dbReference>
<dbReference type="PANTHER" id="PTHR21310:SF42">
    <property type="entry name" value="BIFUNCTIONAL AAC_APH"/>
    <property type="match status" value="1"/>
</dbReference>
<evidence type="ECO:0000259" key="1">
    <source>
        <dbReference type="Pfam" id="PF01636"/>
    </source>
</evidence>
<dbReference type="RefSeq" id="WP_369255031.1">
    <property type="nucleotide sequence ID" value="NZ_CP163440.1"/>
</dbReference>
<dbReference type="Gene3D" id="3.30.200.20">
    <property type="entry name" value="Phosphorylase Kinase, domain 1"/>
    <property type="match status" value="1"/>
</dbReference>
<dbReference type="GO" id="GO:0016740">
    <property type="term" value="F:transferase activity"/>
    <property type="evidence" value="ECO:0007669"/>
    <property type="project" value="UniProtKB-KW"/>
</dbReference>
<dbReference type="AlphaFoldDB" id="A0AB39S1B4"/>